<keyword evidence="2" id="KW-1185">Reference proteome</keyword>
<evidence type="ECO:0000313" key="2">
    <source>
        <dbReference type="Proteomes" id="UP000186720"/>
    </source>
</evidence>
<protein>
    <submittedName>
        <fullName evidence="1">Uncharacterized protein</fullName>
    </submittedName>
</protein>
<organism evidence="1 2">
    <name type="scientific">Mucilaginibacter polytrichastri</name>
    <dbReference type="NCBI Taxonomy" id="1302689"/>
    <lineage>
        <taxon>Bacteria</taxon>
        <taxon>Pseudomonadati</taxon>
        <taxon>Bacteroidota</taxon>
        <taxon>Sphingobacteriia</taxon>
        <taxon>Sphingobacteriales</taxon>
        <taxon>Sphingobacteriaceae</taxon>
        <taxon>Mucilaginibacter</taxon>
    </lineage>
</organism>
<proteinExistence type="predicted"/>
<comment type="caution">
    <text evidence="1">The sequence shown here is derived from an EMBL/GenBank/DDBJ whole genome shotgun (WGS) entry which is preliminary data.</text>
</comment>
<name>A0A1Q6A540_9SPHI</name>
<dbReference type="AlphaFoldDB" id="A0A1Q6A540"/>
<reference evidence="1 2" key="1">
    <citation type="submission" date="2016-11" db="EMBL/GenBank/DDBJ databases">
        <title>Whole Genome Sequencing of Mucilaginibacter polytrichastri RG4-7(T) isolated from the moss sample.</title>
        <authorList>
            <person name="Li Y."/>
        </authorList>
    </citation>
    <scope>NUCLEOTIDE SEQUENCE [LARGE SCALE GENOMIC DNA]</scope>
    <source>
        <strain evidence="1 2">RG4-7</strain>
    </source>
</reference>
<gene>
    <name evidence="1" type="ORF">RG47T_4606</name>
</gene>
<evidence type="ECO:0000313" key="1">
    <source>
        <dbReference type="EMBL" id="OKS89125.1"/>
    </source>
</evidence>
<sequence length="37" mass="4553">MVWMPRKNRIHNPLIINKNQLSIFYNICIDKYYTPSK</sequence>
<dbReference type="STRING" id="1302689.RG47T_4606"/>
<dbReference type="Proteomes" id="UP000186720">
    <property type="component" value="Unassembled WGS sequence"/>
</dbReference>
<accession>A0A1Q6A540</accession>
<dbReference type="EMBL" id="MPPL01000001">
    <property type="protein sequence ID" value="OKS89125.1"/>
    <property type="molecule type" value="Genomic_DNA"/>
</dbReference>